<dbReference type="GO" id="GO:0015833">
    <property type="term" value="P:peptide transport"/>
    <property type="evidence" value="ECO:0007669"/>
    <property type="project" value="TreeGrafter"/>
</dbReference>
<feature type="compositionally biased region" description="Basic and acidic residues" evidence="1">
    <location>
        <begin position="43"/>
        <end position="55"/>
    </location>
</feature>
<dbReference type="EMBL" id="JAMDMM010000023">
    <property type="protein sequence ID" value="MCY9607908.1"/>
    <property type="molecule type" value="Genomic_DNA"/>
</dbReference>
<feature type="domain" description="Solute-binding protein family 5" evidence="3">
    <location>
        <begin position="127"/>
        <end position="510"/>
    </location>
</feature>
<dbReference type="RefSeq" id="WP_087441264.1">
    <property type="nucleotide sequence ID" value="NZ_CABMNB010000019.1"/>
</dbReference>
<dbReference type="Proteomes" id="UP001209276">
    <property type="component" value="Unassembled WGS sequence"/>
</dbReference>
<evidence type="ECO:0000313" key="7">
    <source>
        <dbReference type="Proteomes" id="UP001209276"/>
    </source>
</evidence>
<evidence type="ECO:0000256" key="1">
    <source>
        <dbReference type="SAM" id="MobiDB-lite"/>
    </source>
</evidence>
<evidence type="ECO:0000313" key="6">
    <source>
        <dbReference type="Proteomes" id="UP000315377"/>
    </source>
</evidence>
<dbReference type="InterPro" id="IPR039424">
    <property type="entry name" value="SBP_5"/>
</dbReference>
<dbReference type="SUPFAM" id="SSF53850">
    <property type="entry name" value="Periplasmic binding protein-like II"/>
    <property type="match status" value="1"/>
</dbReference>
<evidence type="ECO:0000259" key="3">
    <source>
        <dbReference type="Pfam" id="PF00496"/>
    </source>
</evidence>
<dbReference type="Gene3D" id="3.10.105.10">
    <property type="entry name" value="Dipeptide-binding Protein, Domain 3"/>
    <property type="match status" value="1"/>
</dbReference>
<proteinExistence type="predicted"/>
<sequence length="591" mass="65969">MKKSWVIFLCLLMSLTLVLSACSGGGDAVEPAKEPAQEQQGNEPEKKDDGDKVSEPEESGFVNEGIVKASDPGKSPATATSRTDTLIIGMSAPAGIFHPLYAETAYDKYVMNTLFKGMLEVQKDGTYAPVLAEKYEVSPDYLAHTYKLKEGLKFSDGSPLTAEDVAFTITVLHDKSYDGPMDIIREGKIKGGKEYYDGKATSIEGIKVIDPLTIEFTTIEPSALAQSSIGATGILSKAYYGKDYKQGNLSYMNDLFTKPLGNGPYQLDKFQAGQDVSFVANENYFKGAPKIPKLIYKFTTDETNAQLLQTGETDMDFISANLDNFELLQSMGFLDISLFPTNGYGYIAFNHNRAKFQDVKVRQALAIGLDREQIVEAVYQGYAEVINVPQSKLSWAYTDEVNKYEFDLEKAKQMLEEAGWKVGSDGIREKDGEKFKINFAATSPNVVNEAIIPVAQANYKELGIEFVAEQMDFNAVVEKQKKGDFDMLFMAWGLDPDPQGAQNNFITGGSWNEIGYSNKKVDELFDKGGKTLDIEERKSIYKELYQEINEDLPYIFMYQRRDMWGNNVRFTGLDMSPYRNFSYGVDALMIQ</sequence>
<dbReference type="InterPro" id="IPR030678">
    <property type="entry name" value="Peptide/Ni-bd"/>
</dbReference>
<gene>
    <name evidence="5" type="ORF">FLT43_28370</name>
    <name evidence="4" type="ORF">M5W83_12215</name>
</gene>
<dbReference type="GO" id="GO:0042597">
    <property type="term" value="C:periplasmic space"/>
    <property type="evidence" value="ECO:0007669"/>
    <property type="project" value="UniProtKB-ARBA"/>
</dbReference>
<name>A0AAP9J3P3_PANTH</name>
<dbReference type="GO" id="GO:1904680">
    <property type="term" value="F:peptide transmembrane transporter activity"/>
    <property type="evidence" value="ECO:0007669"/>
    <property type="project" value="TreeGrafter"/>
</dbReference>
<dbReference type="AlphaFoldDB" id="A0AAP9J3P3"/>
<reference evidence="4 7" key="2">
    <citation type="submission" date="2022-05" db="EMBL/GenBank/DDBJ databases">
        <title>Genome Sequencing of Bee-Associated Microbes.</title>
        <authorList>
            <person name="Dunlap C."/>
        </authorList>
    </citation>
    <scope>NUCLEOTIDE SEQUENCE [LARGE SCALE GENOMIC DNA]</scope>
    <source>
        <strain evidence="4 7">NRRL B-14613</strain>
    </source>
</reference>
<evidence type="ECO:0000313" key="5">
    <source>
        <dbReference type="EMBL" id="QDM46942.1"/>
    </source>
</evidence>
<dbReference type="GO" id="GO:0043190">
    <property type="term" value="C:ATP-binding cassette (ABC) transporter complex"/>
    <property type="evidence" value="ECO:0007669"/>
    <property type="project" value="InterPro"/>
</dbReference>
<dbReference type="PANTHER" id="PTHR30290:SF81">
    <property type="entry name" value="OLIGOPEPTIDE-BINDING PROTEIN OPPA"/>
    <property type="match status" value="1"/>
</dbReference>
<dbReference type="PIRSF" id="PIRSF002741">
    <property type="entry name" value="MppA"/>
    <property type="match status" value="1"/>
</dbReference>
<dbReference type="Proteomes" id="UP000315377">
    <property type="component" value="Chromosome"/>
</dbReference>
<evidence type="ECO:0000256" key="2">
    <source>
        <dbReference type="SAM" id="SignalP"/>
    </source>
</evidence>
<organism evidence="5 6">
    <name type="scientific">Paenibacillus thiaminolyticus</name>
    <name type="common">Bacillus thiaminolyticus</name>
    <dbReference type="NCBI Taxonomy" id="49283"/>
    <lineage>
        <taxon>Bacteria</taxon>
        <taxon>Bacillati</taxon>
        <taxon>Bacillota</taxon>
        <taxon>Bacilli</taxon>
        <taxon>Bacillales</taxon>
        <taxon>Paenibacillaceae</taxon>
        <taxon>Paenibacillus</taxon>
    </lineage>
</organism>
<keyword evidence="2" id="KW-0732">Signal</keyword>
<dbReference type="InterPro" id="IPR000914">
    <property type="entry name" value="SBP_5_dom"/>
</dbReference>
<dbReference type="Gene3D" id="3.90.76.10">
    <property type="entry name" value="Dipeptide-binding Protein, Domain 1"/>
    <property type="match status" value="1"/>
</dbReference>
<dbReference type="Gene3D" id="3.40.190.10">
    <property type="entry name" value="Periplasmic binding protein-like II"/>
    <property type="match status" value="1"/>
</dbReference>
<feature type="region of interest" description="Disordered" evidence="1">
    <location>
        <begin position="27"/>
        <end position="80"/>
    </location>
</feature>
<dbReference type="PANTHER" id="PTHR30290">
    <property type="entry name" value="PERIPLASMIC BINDING COMPONENT OF ABC TRANSPORTER"/>
    <property type="match status" value="1"/>
</dbReference>
<dbReference type="EMBL" id="CP041405">
    <property type="protein sequence ID" value="QDM46942.1"/>
    <property type="molecule type" value="Genomic_DNA"/>
</dbReference>
<accession>A0AAP9J3P3</accession>
<reference evidence="5 6" key="1">
    <citation type="submission" date="2019-07" db="EMBL/GenBank/DDBJ databases">
        <title>Paenibacillus thiaminolyticus NRRL B-4156.</title>
        <authorList>
            <person name="Hehnly C."/>
            <person name="Zhang L."/>
        </authorList>
    </citation>
    <scope>NUCLEOTIDE SEQUENCE [LARGE SCALE GENOMIC DNA]</scope>
    <source>
        <strain evidence="5 6">NRRL B-4156</strain>
    </source>
</reference>
<feature type="signal peptide" evidence="2">
    <location>
        <begin position="1"/>
        <end position="21"/>
    </location>
</feature>
<protein>
    <submittedName>
        <fullName evidence="5">ABC transporter substrate-binding protein</fullName>
    </submittedName>
</protein>
<dbReference type="Pfam" id="PF00496">
    <property type="entry name" value="SBP_bac_5"/>
    <property type="match status" value="1"/>
</dbReference>
<feature type="chain" id="PRO_5042915326" evidence="2">
    <location>
        <begin position="22"/>
        <end position="591"/>
    </location>
</feature>
<keyword evidence="7" id="KW-1185">Reference proteome</keyword>
<dbReference type="GeneID" id="76999880"/>
<dbReference type="PROSITE" id="PS51257">
    <property type="entry name" value="PROKAR_LIPOPROTEIN"/>
    <property type="match status" value="1"/>
</dbReference>
<evidence type="ECO:0000313" key="4">
    <source>
        <dbReference type="EMBL" id="MCY9607908.1"/>
    </source>
</evidence>